<proteinExistence type="predicted"/>
<comment type="caution">
    <text evidence="1">The sequence shown here is derived from an EMBL/GenBank/DDBJ whole genome shotgun (WGS) entry which is preliminary data.</text>
</comment>
<evidence type="ECO:0000313" key="1">
    <source>
        <dbReference type="EMBL" id="CAD2191419.1"/>
    </source>
</evidence>
<evidence type="ECO:0000313" key="2">
    <source>
        <dbReference type="Proteomes" id="UP000580250"/>
    </source>
</evidence>
<reference evidence="1 2" key="1">
    <citation type="submission" date="2020-08" db="EMBL/GenBank/DDBJ databases">
        <authorList>
            <person name="Koutsovoulos G."/>
            <person name="Danchin GJ E."/>
        </authorList>
    </citation>
    <scope>NUCLEOTIDE SEQUENCE [LARGE SCALE GENOMIC DNA]</scope>
</reference>
<gene>
    <name evidence="1" type="ORF">MENT_LOCUS44252</name>
</gene>
<dbReference type="AlphaFoldDB" id="A0A6V7WWH8"/>
<organism evidence="1 2">
    <name type="scientific">Meloidogyne enterolobii</name>
    <name type="common">Root-knot nematode worm</name>
    <name type="synonym">Meloidogyne mayaguensis</name>
    <dbReference type="NCBI Taxonomy" id="390850"/>
    <lineage>
        <taxon>Eukaryota</taxon>
        <taxon>Metazoa</taxon>
        <taxon>Ecdysozoa</taxon>
        <taxon>Nematoda</taxon>
        <taxon>Chromadorea</taxon>
        <taxon>Rhabditida</taxon>
        <taxon>Tylenchina</taxon>
        <taxon>Tylenchomorpha</taxon>
        <taxon>Tylenchoidea</taxon>
        <taxon>Meloidogynidae</taxon>
        <taxon>Meloidogyninae</taxon>
        <taxon>Meloidogyne</taxon>
    </lineage>
</organism>
<dbReference type="Proteomes" id="UP000580250">
    <property type="component" value="Unassembled WGS sequence"/>
</dbReference>
<name>A0A6V7WWH8_MELEN</name>
<dbReference type="EMBL" id="CAJEWN010000878">
    <property type="protein sequence ID" value="CAD2191419.1"/>
    <property type="molecule type" value="Genomic_DNA"/>
</dbReference>
<accession>A0A6V7WWH8</accession>
<sequence>MKNFYRYNDDNWIVIEEKILASFIARKINFFFKLIESGDLDKNFKTKFFKGIFGF</sequence>
<protein>
    <submittedName>
        <fullName evidence="1">Uncharacterized protein</fullName>
    </submittedName>
</protein>